<dbReference type="Proteomes" id="UP000664914">
    <property type="component" value="Chromosome"/>
</dbReference>
<keyword evidence="3 11" id="KW-1134">Transmembrane beta strand</keyword>
<evidence type="ECO:0000256" key="5">
    <source>
        <dbReference type="ARBA" id="ARBA00022692"/>
    </source>
</evidence>
<evidence type="ECO:0000256" key="6">
    <source>
        <dbReference type="ARBA" id="ARBA00023004"/>
    </source>
</evidence>
<feature type="domain" description="TonB-dependent receptor plug" evidence="15">
    <location>
        <begin position="51"/>
        <end position="157"/>
    </location>
</feature>
<evidence type="ECO:0000256" key="11">
    <source>
        <dbReference type="PROSITE-ProRule" id="PRU01360"/>
    </source>
</evidence>
<evidence type="ECO:0000256" key="3">
    <source>
        <dbReference type="ARBA" id="ARBA00022452"/>
    </source>
</evidence>
<accession>A0A975HG05</accession>
<evidence type="ECO:0000256" key="7">
    <source>
        <dbReference type="ARBA" id="ARBA00023065"/>
    </source>
</evidence>
<keyword evidence="10 11" id="KW-0998">Cell outer membrane</keyword>
<reference evidence="16" key="1">
    <citation type="submission" date="2020-07" db="EMBL/GenBank/DDBJ databases">
        <authorList>
            <person name="Camacho E."/>
        </authorList>
    </citation>
    <scope>NUCLEOTIDE SEQUENCE</scope>
    <source>
        <strain evidence="16">MPO218</strain>
    </source>
</reference>
<gene>
    <name evidence="16" type="ORF">HRJ34_10925</name>
</gene>
<feature type="signal peptide" evidence="13">
    <location>
        <begin position="1"/>
        <end position="26"/>
    </location>
</feature>
<dbReference type="SUPFAM" id="SSF56935">
    <property type="entry name" value="Porins"/>
    <property type="match status" value="1"/>
</dbReference>
<dbReference type="Gene3D" id="2.40.170.20">
    <property type="entry name" value="TonB-dependent receptor, beta-barrel domain"/>
    <property type="match status" value="1"/>
</dbReference>
<organism evidence="16 17">
    <name type="scientific">Rhizorhabdus wittichii</name>
    <dbReference type="NCBI Taxonomy" id="160791"/>
    <lineage>
        <taxon>Bacteria</taxon>
        <taxon>Pseudomonadati</taxon>
        <taxon>Pseudomonadota</taxon>
        <taxon>Alphaproteobacteria</taxon>
        <taxon>Sphingomonadales</taxon>
        <taxon>Sphingomonadaceae</taxon>
        <taxon>Rhizorhabdus</taxon>
    </lineage>
</organism>
<dbReference type="AlphaFoldDB" id="A0A975HG05"/>
<dbReference type="PROSITE" id="PS52016">
    <property type="entry name" value="TONB_DEPENDENT_REC_3"/>
    <property type="match status" value="1"/>
</dbReference>
<evidence type="ECO:0000256" key="10">
    <source>
        <dbReference type="ARBA" id="ARBA00023237"/>
    </source>
</evidence>
<name>A0A975HG05_9SPHN</name>
<dbReference type="PANTHER" id="PTHR32552">
    <property type="entry name" value="FERRICHROME IRON RECEPTOR-RELATED"/>
    <property type="match status" value="1"/>
</dbReference>
<keyword evidence="2 11" id="KW-0813">Transport</keyword>
<dbReference type="GO" id="GO:0009279">
    <property type="term" value="C:cell outer membrane"/>
    <property type="evidence" value="ECO:0007669"/>
    <property type="project" value="UniProtKB-SubCell"/>
</dbReference>
<feature type="chain" id="PRO_5037930112" evidence="13">
    <location>
        <begin position="27"/>
        <end position="764"/>
    </location>
</feature>
<dbReference type="EMBL" id="CP059319">
    <property type="protein sequence ID" value="QTH23970.1"/>
    <property type="molecule type" value="Genomic_DNA"/>
</dbReference>
<dbReference type="InterPro" id="IPR039426">
    <property type="entry name" value="TonB-dep_rcpt-like"/>
</dbReference>
<dbReference type="Pfam" id="PF07715">
    <property type="entry name" value="Plug"/>
    <property type="match status" value="1"/>
</dbReference>
<reference evidence="16" key="2">
    <citation type="submission" date="2021-04" db="EMBL/GenBank/DDBJ databases">
        <title>Isolation and genomic analysis of the ibuprofen-degrading bacterium Sphingomonas strain MPO218.</title>
        <authorList>
            <person name="Aulestia M."/>
            <person name="Flores A."/>
            <person name="Mangas E.L."/>
            <person name="Perez-Pulido A.J."/>
            <person name="Santero E."/>
            <person name="Camacho E.M."/>
        </authorList>
    </citation>
    <scope>NUCLEOTIDE SEQUENCE</scope>
    <source>
        <strain evidence="16">MPO218</strain>
    </source>
</reference>
<comment type="subcellular location">
    <subcellularLocation>
        <location evidence="1 11">Cell outer membrane</location>
        <topology evidence="1 11">Multi-pass membrane protein</topology>
    </subcellularLocation>
</comment>
<keyword evidence="6" id="KW-0408">Iron</keyword>
<protein>
    <submittedName>
        <fullName evidence="16">TonB-dependent receptor</fullName>
    </submittedName>
</protein>
<evidence type="ECO:0000313" key="16">
    <source>
        <dbReference type="EMBL" id="QTH23970.1"/>
    </source>
</evidence>
<proteinExistence type="inferred from homology"/>
<dbReference type="InterPro" id="IPR000531">
    <property type="entry name" value="Beta-barrel_TonB"/>
</dbReference>
<evidence type="ECO:0000256" key="1">
    <source>
        <dbReference type="ARBA" id="ARBA00004571"/>
    </source>
</evidence>
<evidence type="ECO:0000259" key="14">
    <source>
        <dbReference type="Pfam" id="PF00593"/>
    </source>
</evidence>
<dbReference type="CDD" id="cd01347">
    <property type="entry name" value="ligand_gated_channel"/>
    <property type="match status" value="1"/>
</dbReference>
<keyword evidence="13" id="KW-0732">Signal</keyword>
<evidence type="ECO:0000259" key="15">
    <source>
        <dbReference type="Pfam" id="PF07715"/>
    </source>
</evidence>
<dbReference type="PANTHER" id="PTHR32552:SF81">
    <property type="entry name" value="TONB-DEPENDENT OUTER MEMBRANE RECEPTOR"/>
    <property type="match status" value="1"/>
</dbReference>
<dbReference type="InterPro" id="IPR012910">
    <property type="entry name" value="Plug_dom"/>
</dbReference>
<dbReference type="GO" id="GO:0006826">
    <property type="term" value="P:iron ion transport"/>
    <property type="evidence" value="ECO:0007669"/>
    <property type="project" value="UniProtKB-KW"/>
</dbReference>
<evidence type="ECO:0000256" key="13">
    <source>
        <dbReference type="SAM" id="SignalP"/>
    </source>
</evidence>
<dbReference type="RefSeq" id="WP_208634095.1">
    <property type="nucleotide sequence ID" value="NZ_CP059319.1"/>
</dbReference>
<keyword evidence="7" id="KW-0406">Ion transport</keyword>
<dbReference type="InterPro" id="IPR036942">
    <property type="entry name" value="Beta-barrel_TonB_sf"/>
</dbReference>
<evidence type="ECO:0000313" key="17">
    <source>
        <dbReference type="Proteomes" id="UP000664914"/>
    </source>
</evidence>
<keyword evidence="5 11" id="KW-0812">Transmembrane</keyword>
<evidence type="ECO:0000256" key="8">
    <source>
        <dbReference type="ARBA" id="ARBA00023077"/>
    </source>
</evidence>
<evidence type="ECO:0000256" key="2">
    <source>
        <dbReference type="ARBA" id="ARBA00022448"/>
    </source>
</evidence>
<evidence type="ECO:0000256" key="12">
    <source>
        <dbReference type="RuleBase" id="RU003357"/>
    </source>
</evidence>
<evidence type="ECO:0000256" key="4">
    <source>
        <dbReference type="ARBA" id="ARBA00022496"/>
    </source>
</evidence>
<keyword evidence="4" id="KW-0410">Iron transport</keyword>
<keyword evidence="16" id="KW-0675">Receptor</keyword>
<keyword evidence="8 12" id="KW-0798">TonB box</keyword>
<sequence length="764" mass="82852">MKSKRYLVGSSMLSVATLLSVQPALAQTTAPADSGLNEIVVTAQKREENINKVPMSITAATGEQLRSVGVVQVRDLVKITPGLTYADSGVGTPVYTVRGIGFSDIALAGRPTVTVYADQAPLPFSSEARGAALDLERVEILKGPQGTLFGTNSTGGAINFVAAKPTNDLQAGADFSYGRFNSHQIGGFVSGPISSTLSARLAVQHDGMDAWQKSYTTDRKLGVQDFWNGRLTLDWAPSDRLKTSFTLNRWIDHSDTQAQQFIAYRPTTPAPVPELTGYPVAPHNARAADFDTDKSYRRDNDFIQANFRVDYDVADALTLTSLTSYSRYRENQLADLDGTTVNNSYFQTIGRLRSISQELRLSGSIADRGHFTIGANYADDDTSEVNPTFSPVSSVSNLFSGLFGTPLPVTFTTDTNQDSVTKAVFANFDYDLTDAINVYAGGRYTDFRTKFTGCAGDSGDGVAATIFSVLNGSPVLPGQCFTVTEAGTAGVVRSTLKQDNFSWRAGVQWTLAPRVLVYANVSKGYKAGSFPIVPANSYLSFNPVTQESVLAYEAGFKAGLFNRALQLNGALFHYDYKNKQVLGSVVLPGVGNVLRLLNIPKSRVNGAELEITAAPVTGLKVSAAGTYISSKVTSSFVNVDPFGTPGDFKGQAFPNTPKWQFTGDSEYKWPVSERLNAFLGGNVSYQSETYSQFGELALFKTKAYARLDLRAGIEAEDGKWRASIWGRNVTNTYYYSAATYVQDAVVRYMGQPVTYGVTLAFRYR</sequence>
<feature type="domain" description="TonB-dependent receptor-like beta-barrel" evidence="14">
    <location>
        <begin position="272"/>
        <end position="729"/>
    </location>
</feature>
<dbReference type="Pfam" id="PF00593">
    <property type="entry name" value="TonB_dep_Rec_b-barrel"/>
    <property type="match status" value="1"/>
</dbReference>
<comment type="similarity">
    <text evidence="11 12">Belongs to the TonB-dependent receptor family.</text>
</comment>
<evidence type="ECO:0000256" key="9">
    <source>
        <dbReference type="ARBA" id="ARBA00023136"/>
    </source>
</evidence>
<keyword evidence="9 11" id="KW-0472">Membrane</keyword>